<keyword evidence="9" id="KW-1185">Reference proteome</keyword>
<feature type="compositionally biased region" description="Low complexity" evidence="6">
    <location>
        <begin position="24"/>
        <end position="50"/>
    </location>
</feature>
<evidence type="ECO:0000256" key="2">
    <source>
        <dbReference type="ARBA" id="ARBA00022729"/>
    </source>
</evidence>
<organism evidence="8 9">
    <name type="scientific">Aquibacillus albus</name>
    <dbReference type="NCBI Taxonomy" id="1168171"/>
    <lineage>
        <taxon>Bacteria</taxon>
        <taxon>Bacillati</taxon>
        <taxon>Bacillota</taxon>
        <taxon>Bacilli</taxon>
        <taxon>Bacillales</taxon>
        <taxon>Bacillaceae</taxon>
        <taxon>Aquibacillus</taxon>
    </lineage>
</organism>
<dbReference type="PROSITE" id="PS51257">
    <property type="entry name" value="PROKAR_LIPOPROTEIN"/>
    <property type="match status" value="1"/>
</dbReference>
<dbReference type="Proteomes" id="UP001296943">
    <property type="component" value="Unassembled WGS sequence"/>
</dbReference>
<comment type="caution">
    <text evidence="8">The sequence shown here is derived from an EMBL/GenBank/DDBJ whole genome shotgun (WGS) entry which is preliminary data.</text>
</comment>
<evidence type="ECO:0000256" key="5">
    <source>
        <dbReference type="ARBA" id="ARBA00023288"/>
    </source>
</evidence>
<dbReference type="PANTHER" id="PTHR43649:SF33">
    <property type="entry name" value="POLYGALACTURONAN_RHAMNOGALACTURONAN-BINDING PROTEIN YTCQ"/>
    <property type="match status" value="1"/>
</dbReference>
<dbReference type="SUPFAM" id="SSF53850">
    <property type="entry name" value="Periplasmic binding protein-like II"/>
    <property type="match status" value="1"/>
</dbReference>
<keyword evidence="1" id="KW-1003">Cell membrane</keyword>
<gene>
    <name evidence="8" type="ORF">JOC48_000603</name>
</gene>
<evidence type="ECO:0000256" key="3">
    <source>
        <dbReference type="ARBA" id="ARBA00023136"/>
    </source>
</evidence>
<sequence>MKKLVSLLMLVMFLLLAACSDGDSTTSSSDDSGSNDSGGSTSESTDSGGSEPTKLTVWSFVQSYSDYYKYSAEQWNKEHPDRQIELQAELLPFSDMWKKLTLSIQSGKGAPDIVDIEINKFPNYLQGDIPLVPLNDIINPEDYIEARLNIYAKDGNYYGAPNNLASTVMFYNMDIMNAAGVDPKDIVTWDDFLEAGLKVKETTGKPMFTVPTSDSKLFQAIALQRGADFFDKDGNITIANQTNIDALQFLHDAVYKHEIAIPAPGGSPTEESYFGFNNNDGVAANLMPIWYMDRYINYMPDQKDKVLIAPMPVCSDAECYDSVGLGGTGSAIIKQSEHVELAKEFLQYTKTTKESILGLYTHMGKVPPMHVYDNEIFTKPTETTEFFLNENVFDVVDQVTKEVIAPNVNQDFPKAVTAITDALFSVIQNNNMTPEEALKRAEEDVRNQSSNN</sequence>
<evidence type="ECO:0000256" key="4">
    <source>
        <dbReference type="ARBA" id="ARBA00023139"/>
    </source>
</evidence>
<dbReference type="InterPro" id="IPR006059">
    <property type="entry name" value="SBP"/>
</dbReference>
<keyword evidence="5" id="KW-0449">Lipoprotein</keyword>
<evidence type="ECO:0000313" key="9">
    <source>
        <dbReference type="Proteomes" id="UP001296943"/>
    </source>
</evidence>
<accession>A0ABS2MW54</accession>
<evidence type="ECO:0000256" key="6">
    <source>
        <dbReference type="SAM" id="MobiDB-lite"/>
    </source>
</evidence>
<keyword evidence="3" id="KW-0472">Membrane</keyword>
<feature type="signal peptide" evidence="7">
    <location>
        <begin position="1"/>
        <end position="17"/>
    </location>
</feature>
<dbReference type="RefSeq" id="WP_204497557.1">
    <property type="nucleotide sequence ID" value="NZ_JAFBDR010000002.1"/>
</dbReference>
<keyword evidence="2 7" id="KW-0732">Signal</keyword>
<keyword evidence="4" id="KW-0564">Palmitate</keyword>
<evidence type="ECO:0000256" key="7">
    <source>
        <dbReference type="SAM" id="SignalP"/>
    </source>
</evidence>
<evidence type="ECO:0000256" key="1">
    <source>
        <dbReference type="ARBA" id="ARBA00022475"/>
    </source>
</evidence>
<feature type="chain" id="PRO_5047015227" evidence="7">
    <location>
        <begin position="18"/>
        <end position="452"/>
    </location>
</feature>
<dbReference type="EMBL" id="JAFBDR010000002">
    <property type="protein sequence ID" value="MBM7570125.1"/>
    <property type="molecule type" value="Genomic_DNA"/>
</dbReference>
<reference evidence="8 9" key="1">
    <citation type="submission" date="2021-01" db="EMBL/GenBank/DDBJ databases">
        <title>Genomic Encyclopedia of Type Strains, Phase IV (KMG-IV): sequencing the most valuable type-strain genomes for metagenomic binning, comparative biology and taxonomic classification.</title>
        <authorList>
            <person name="Goeker M."/>
        </authorList>
    </citation>
    <scope>NUCLEOTIDE SEQUENCE [LARGE SCALE GENOMIC DNA]</scope>
    <source>
        <strain evidence="8 9">DSM 23711</strain>
    </source>
</reference>
<protein>
    <submittedName>
        <fullName evidence="8">Arabinosaccharide transport system substrate-binding protein</fullName>
    </submittedName>
</protein>
<dbReference type="Pfam" id="PF01547">
    <property type="entry name" value="SBP_bac_1"/>
    <property type="match status" value="1"/>
</dbReference>
<evidence type="ECO:0000313" key="8">
    <source>
        <dbReference type="EMBL" id="MBM7570125.1"/>
    </source>
</evidence>
<dbReference type="InterPro" id="IPR050490">
    <property type="entry name" value="Bact_solute-bd_prot1"/>
</dbReference>
<dbReference type="Gene3D" id="3.40.190.10">
    <property type="entry name" value="Periplasmic binding protein-like II"/>
    <property type="match status" value="1"/>
</dbReference>
<feature type="region of interest" description="Disordered" evidence="6">
    <location>
        <begin position="24"/>
        <end position="52"/>
    </location>
</feature>
<dbReference type="PANTHER" id="PTHR43649">
    <property type="entry name" value="ARABINOSE-BINDING PROTEIN-RELATED"/>
    <property type="match status" value="1"/>
</dbReference>
<proteinExistence type="predicted"/>
<name>A0ABS2MW54_9BACI</name>